<dbReference type="Pfam" id="PF00590">
    <property type="entry name" value="TP_methylase"/>
    <property type="match status" value="1"/>
</dbReference>
<dbReference type="Gene3D" id="3.40.1010.10">
    <property type="entry name" value="Cobalt-precorrin-4 Transmethylase, Domain 1"/>
    <property type="match status" value="1"/>
</dbReference>
<evidence type="ECO:0000313" key="13">
    <source>
        <dbReference type="EMBL" id="QPJ65000.1"/>
    </source>
</evidence>
<dbReference type="Pfam" id="PF02602">
    <property type="entry name" value="HEM4"/>
    <property type="match status" value="1"/>
</dbReference>
<comment type="pathway">
    <text evidence="8">Porphyrin-containing compound metabolism; siroheme biosynthesis; precorrin-2 from uroporphyrinogen III: step 1/1.</text>
</comment>
<dbReference type="GO" id="GO:0009236">
    <property type="term" value="P:cobalamin biosynthetic process"/>
    <property type="evidence" value="ECO:0007669"/>
    <property type="project" value="UniProtKB-KW"/>
</dbReference>
<comment type="pathway">
    <text evidence="9">Cofactor biosynthesis; adenosylcobalamin biosynthesis; precorrin-2 from uroporphyrinogen III: step 1/1.</text>
</comment>
<dbReference type="InterPro" id="IPR006366">
    <property type="entry name" value="CobA/CysG_C"/>
</dbReference>
<dbReference type="InterPro" id="IPR050161">
    <property type="entry name" value="Siro_Cobalamin_biosynth"/>
</dbReference>
<dbReference type="GO" id="GO:0032259">
    <property type="term" value="P:methylation"/>
    <property type="evidence" value="ECO:0007669"/>
    <property type="project" value="UniProtKB-KW"/>
</dbReference>
<evidence type="ECO:0000256" key="1">
    <source>
        <dbReference type="ARBA" id="ARBA00005879"/>
    </source>
</evidence>
<dbReference type="NCBIfam" id="TIGR01469">
    <property type="entry name" value="cobA_cysG_Cterm"/>
    <property type="match status" value="1"/>
</dbReference>
<dbReference type="InterPro" id="IPR000878">
    <property type="entry name" value="4pyrrol_Mease"/>
</dbReference>
<reference evidence="14" key="1">
    <citation type="submission" date="2020-02" db="EMBL/GenBank/DDBJ databases">
        <title>Genomic and physiological characterization of two novel Nitrospinaceae genera.</title>
        <authorList>
            <person name="Mueller A.J."/>
            <person name="Jung M.-Y."/>
            <person name="Strachan C.R."/>
            <person name="Herbold C.W."/>
            <person name="Kirkegaard R.H."/>
            <person name="Daims H."/>
        </authorList>
    </citation>
    <scope>NUCLEOTIDE SEQUENCE [LARGE SCALE GENOMIC DNA]</scope>
</reference>
<dbReference type="PANTHER" id="PTHR45790">
    <property type="entry name" value="SIROHEME SYNTHASE-RELATED"/>
    <property type="match status" value="1"/>
</dbReference>
<dbReference type="Proteomes" id="UP000594464">
    <property type="component" value="Chromosome"/>
</dbReference>
<dbReference type="InterPro" id="IPR003043">
    <property type="entry name" value="Uropor_MeTrfase_CS"/>
</dbReference>
<evidence type="ECO:0000256" key="9">
    <source>
        <dbReference type="ARBA" id="ARBA00060548"/>
    </source>
</evidence>
<evidence type="ECO:0000256" key="5">
    <source>
        <dbReference type="ARBA" id="ARBA00022679"/>
    </source>
</evidence>
<dbReference type="KEGG" id="nva:G3M78_06200"/>
<dbReference type="GO" id="GO:0019354">
    <property type="term" value="P:siroheme biosynthetic process"/>
    <property type="evidence" value="ECO:0007669"/>
    <property type="project" value="InterPro"/>
</dbReference>
<dbReference type="GO" id="GO:0004852">
    <property type="term" value="F:uroporphyrinogen-III synthase activity"/>
    <property type="evidence" value="ECO:0007669"/>
    <property type="project" value="InterPro"/>
</dbReference>
<feature type="domain" description="Tetrapyrrole methylase" evidence="11">
    <location>
        <begin position="8"/>
        <end position="220"/>
    </location>
</feature>
<dbReference type="NCBIfam" id="NF004790">
    <property type="entry name" value="PRK06136.1"/>
    <property type="match status" value="1"/>
</dbReference>
<evidence type="ECO:0000259" key="11">
    <source>
        <dbReference type="Pfam" id="PF00590"/>
    </source>
</evidence>
<evidence type="ECO:0000256" key="8">
    <source>
        <dbReference type="ARBA" id="ARBA00025705"/>
    </source>
</evidence>
<dbReference type="AlphaFoldDB" id="A0A7T0G336"/>
<organism evidence="13 14">
    <name type="scientific">Candidatus Nitrohelix vancouverensis</name>
    <dbReference type="NCBI Taxonomy" id="2705534"/>
    <lineage>
        <taxon>Bacteria</taxon>
        <taxon>Pseudomonadati</taxon>
        <taxon>Nitrospinota/Tectimicrobiota group</taxon>
        <taxon>Nitrospinota</taxon>
        <taxon>Nitrospinia</taxon>
        <taxon>Nitrospinales</taxon>
        <taxon>Nitrospinaceae</taxon>
        <taxon>Candidatus Nitrohelix</taxon>
    </lineage>
</organism>
<dbReference type="EC" id="2.1.1.107" evidence="2"/>
<keyword evidence="7" id="KW-0627">Porphyrin biosynthesis</keyword>
<dbReference type="InterPro" id="IPR035996">
    <property type="entry name" value="4pyrrol_Methylase_sf"/>
</dbReference>
<proteinExistence type="inferred from homology"/>
<name>A0A7T0G336_9BACT</name>
<protein>
    <recommendedName>
        <fullName evidence="2">uroporphyrinogen-III C-methyltransferase</fullName>
        <ecNumber evidence="2">2.1.1.107</ecNumber>
    </recommendedName>
</protein>
<keyword evidence="5 10" id="KW-0808">Transferase</keyword>
<dbReference type="InterPro" id="IPR003754">
    <property type="entry name" value="4pyrrol_synth_uPrphyn_synth"/>
</dbReference>
<keyword evidence="6" id="KW-0949">S-adenosyl-L-methionine</keyword>
<dbReference type="InterPro" id="IPR014776">
    <property type="entry name" value="4pyrrole_Mease_sub2"/>
</dbReference>
<evidence type="ECO:0000256" key="2">
    <source>
        <dbReference type="ARBA" id="ARBA00012162"/>
    </source>
</evidence>
<evidence type="ECO:0000256" key="6">
    <source>
        <dbReference type="ARBA" id="ARBA00022691"/>
    </source>
</evidence>
<accession>A0A7T0G336</accession>
<dbReference type="CDD" id="cd11642">
    <property type="entry name" value="SUMT"/>
    <property type="match status" value="1"/>
</dbReference>
<sequence>MSRPEPGKVYLIGAGPGDPGLLTLKGRDYLSRSQVVVYDHLVNKAILRHAPRNAELIYAGKKAGHATLEQSEINALLISRAKEGKIVSRLKGGDPFIFGRGGEEAQALQQQGIPFAVAPGVSSVIAVSAYAGIPLTHRTLSSSISIITGSAEKSHDDIFIDWENMARRTGTLVFLMGARRLPVIVEKLLEFGKNPKTPVAIVRKGSTGKQKTWTGTLDTIVEIAMRDQIAPPALTIIGEVVRMKPEMDWYETLPLFGKTIVVTRPEHQAAGLIDLLQEKGADAINFPVIQTVAPEDWTPLDAALGRLSTYQGLIFTSVNGVDFFMQRLKETRRDLRDLKGVRIYAIGPKTEQAIRDLGLRVDVRPEQFVAESLIQSMSQETLKGKRFLLPRASVAREILPEQIRDAGGEIDVVPAYQTIAPDAFFKTELNQSLENGEIDAVTFTSSSTVTNFMELVEPANRARLSQVALACIGPITADTLKQYGFEASVVPKDYTVEALAEGIESFFNSAKPPDAS</sequence>
<dbReference type="PROSITE" id="PS00840">
    <property type="entry name" value="SUMT_2"/>
    <property type="match status" value="1"/>
</dbReference>
<dbReference type="InterPro" id="IPR014777">
    <property type="entry name" value="4pyrrole_Mease_sub1"/>
</dbReference>
<evidence type="ECO:0000313" key="14">
    <source>
        <dbReference type="Proteomes" id="UP000594464"/>
    </source>
</evidence>
<feature type="domain" description="Tetrapyrrole biosynthesis uroporphyrinogen III synthase" evidence="12">
    <location>
        <begin position="273"/>
        <end position="500"/>
    </location>
</feature>
<evidence type="ECO:0000259" key="12">
    <source>
        <dbReference type="Pfam" id="PF02602"/>
    </source>
</evidence>
<dbReference type="CDD" id="cd06578">
    <property type="entry name" value="HemD"/>
    <property type="match status" value="1"/>
</dbReference>
<evidence type="ECO:0000256" key="4">
    <source>
        <dbReference type="ARBA" id="ARBA00022603"/>
    </source>
</evidence>
<keyword evidence="4 10" id="KW-0489">Methyltransferase</keyword>
<dbReference type="EMBL" id="CP048620">
    <property type="protein sequence ID" value="QPJ65000.1"/>
    <property type="molecule type" value="Genomic_DNA"/>
</dbReference>
<dbReference type="FunFam" id="3.40.1010.10:FF:000001">
    <property type="entry name" value="Siroheme synthase"/>
    <property type="match status" value="1"/>
</dbReference>
<dbReference type="Gene3D" id="3.40.50.10090">
    <property type="match status" value="2"/>
</dbReference>
<dbReference type="GO" id="GO:0004851">
    <property type="term" value="F:uroporphyrin-III C-methyltransferase activity"/>
    <property type="evidence" value="ECO:0007669"/>
    <property type="project" value="UniProtKB-EC"/>
</dbReference>
<dbReference type="PANTHER" id="PTHR45790:SF3">
    <property type="entry name" value="S-ADENOSYL-L-METHIONINE-DEPENDENT UROPORPHYRINOGEN III METHYLTRANSFERASE, CHLOROPLASTIC"/>
    <property type="match status" value="1"/>
</dbReference>
<dbReference type="InterPro" id="IPR036108">
    <property type="entry name" value="4pyrrol_syn_uPrphyn_synt_sf"/>
</dbReference>
<dbReference type="PROSITE" id="PS00839">
    <property type="entry name" value="SUMT_1"/>
    <property type="match status" value="1"/>
</dbReference>
<dbReference type="FunFam" id="3.30.950.10:FF:000001">
    <property type="entry name" value="Siroheme synthase"/>
    <property type="match status" value="1"/>
</dbReference>
<dbReference type="SUPFAM" id="SSF53790">
    <property type="entry name" value="Tetrapyrrole methylase"/>
    <property type="match status" value="1"/>
</dbReference>
<evidence type="ECO:0000256" key="3">
    <source>
        <dbReference type="ARBA" id="ARBA00022573"/>
    </source>
</evidence>
<evidence type="ECO:0000256" key="7">
    <source>
        <dbReference type="ARBA" id="ARBA00023244"/>
    </source>
</evidence>
<dbReference type="Gene3D" id="3.30.950.10">
    <property type="entry name" value="Methyltransferase, Cobalt-precorrin-4 Transmethylase, Domain 2"/>
    <property type="match status" value="1"/>
</dbReference>
<comment type="similarity">
    <text evidence="1 10">Belongs to the precorrin methyltransferase family.</text>
</comment>
<keyword evidence="3" id="KW-0169">Cobalamin biosynthesis</keyword>
<gene>
    <name evidence="13" type="primary">cobA</name>
    <name evidence="13" type="ORF">G3M78_06200</name>
</gene>
<evidence type="ECO:0000256" key="10">
    <source>
        <dbReference type="RuleBase" id="RU003960"/>
    </source>
</evidence>
<dbReference type="SUPFAM" id="SSF69618">
    <property type="entry name" value="HemD-like"/>
    <property type="match status" value="1"/>
</dbReference>